<dbReference type="InterPro" id="IPR007266">
    <property type="entry name" value="Ero1"/>
</dbReference>
<evidence type="ECO:0000256" key="4">
    <source>
        <dbReference type="ARBA" id="ARBA00011802"/>
    </source>
</evidence>
<evidence type="ECO:0000256" key="10">
    <source>
        <dbReference type="ARBA" id="ARBA00022982"/>
    </source>
</evidence>
<evidence type="ECO:0000313" key="19">
    <source>
        <dbReference type="Proteomes" id="UP000722791"/>
    </source>
</evidence>
<proteinExistence type="inferred from homology"/>
<comment type="caution">
    <text evidence="18">The sequence shown here is derived from an EMBL/GenBank/DDBJ whole genome shotgun (WGS) entry which is preliminary data.</text>
</comment>
<keyword evidence="5" id="KW-0813">Transport</keyword>
<evidence type="ECO:0000256" key="17">
    <source>
        <dbReference type="SAM" id="SignalP"/>
    </source>
</evidence>
<dbReference type="EMBL" id="BNCQ01000001">
    <property type="protein sequence ID" value="GIL94683.1"/>
    <property type="molecule type" value="Genomic_DNA"/>
</dbReference>
<dbReference type="SUPFAM" id="SSF110019">
    <property type="entry name" value="ERO1-like"/>
    <property type="match status" value="1"/>
</dbReference>
<evidence type="ECO:0000256" key="15">
    <source>
        <dbReference type="ARBA" id="ARBA00023284"/>
    </source>
</evidence>
<evidence type="ECO:0000256" key="8">
    <source>
        <dbReference type="ARBA" id="ARBA00022824"/>
    </source>
</evidence>
<dbReference type="Proteomes" id="UP000722791">
    <property type="component" value="Unassembled WGS sequence"/>
</dbReference>
<feature type="chain" id="PRO_5035234892" description="Endoplasmic reticulum oxidoreductin 1" evidence="17">
    <location>
        <begin position="28"/>
        <end position="551"/>
    </location>
</feature>
<comment type="similarity">
    <text evidence="3">Belongs to the EROs family.</text>
</comment>
<dbReference type="Pfam" id="PF04137">
    <property type="entry name" value="ERO1"/>
    <property type="match status" value="1"/>
</dbReference>
<dbReference type="PANTHER" id="PTHR12613">
    <property type="entry name" value="ERO1-RELATED"/>
    <property type="match status" value="1"/>
</dbReference>
<evidence type="ECO:0000256" key="6">
    <source>
        <dbReference type="ARBA" id="ARBA00022630"/>
    </source>
</evidence>
<evidence type="ECO:0008006" key="20">
    <source>
        <dbReference type="Google" id="ProtNLM"/>
    </source>
</evidence>
<comment type="subcellular location">
    <subcellularLocation>
        <location evidence="2">Endoplasmic reticulum membrane</location>
        <topology evidence="2">Peripheral membrane protein</topology>
        <orientation evidence="2">Lumenal side</orientation>
    </subcellularLocation>
</comment>
<gene>
    <name evidence="18" type="ORF">Vretimale_909</name>
</gene>
<evidence type="ECO:0000256" key="3">
    <source>
        <dbReference type="ARBA" id="ARBA00008277"/>
    </source>
</evidence>
<sequence>MTVRLWVTGSIGLILLAALQRIAVTEAPPPNVTGLTNAELGAAAASDSFTTSTQFVLGEAEQGAATIAATELVAGETCKLSGHVDECSLPSAGAALRPHPRTPLSSHHSRDSGNCTYQDVDQLNAVVHPLLRQLVRTAFFRYFKVNIYCDCPLWPDDSMCSLRACSVCECEQSEVPQPWRQQEEEGWCNTNQCAAELDSRVDSTVDPDTAVRLLNLKGWRGFNNPWMAEPEGTDDYQYVNLLINPERYTGYAGDHAHRIWNAIYSQSCFQRRPPALTSAAAGLITASSRQQQSEQHPSSAVAAAARDGEDEELCPEKRVFYRLISGMHASISAHISAHYLLDEDRGLWGHNLTDFRKRLGTPELRDRVENLYFAYLFVLRAVMKAGPLLARYEYVTGLAEEDATAAALMRQLIELPELRSSCPMPFDEGRLWKGSDGLALREELRSAFVNITRIMDCVGCEKCKLWGKLQTLGVATALKVLFSSSDCSGALPTAPSLSTLVLERNEVIALVNLLERFSASIEYYRQLSAELQAQEGAEAAPLPVASCEPVT</sequence>
<keyword evidence="15" id="KW-0676">Redox-active center</keyword>
<evidence type="ECO:0000256" key="11">
    <source>
        <dbReference type="ARBA" id="ARBA00023002"/>
    </source>
</evidence>
<name>A0A8J4D482_9CHLO</name>
<keyword evidence="14" id="KW-0325">Glycoprotein</keyword>
<feature type="compositionally biased region" description="Polar residues" evidence="16">
    <location>
        <begin position="287"/>
        <end position="298"/>
    </location>
</feature>
<keyword evidence="11" id="KW-0560">Oxidoreductase</keyword>
<protein>
    <recommendedName>
        <fullName evidence="20">Endoplasmic reticulum oxidoreductin 1</fullName>
    </recommendedName>
</protein>
<keyword evidence="10" id="KW-0249">Electron transport</keyword>
<feature type="region of interest" description="Disordered" evidence="16">
    <location>
        <begin position="287"/>
        <end position="308"/>
    </location>
</feature>
<dbReference type="GO" id="GO:0071949">
    <property type="term" value="F:FAD binding"/>
    <property type="evidence" value="ECO:0007669"/>
    <property type="project" value="InterPro"/>
</dbReference>
<keyword evidence="9" id="KW-0274">FAD</keyword>
<keyword evidence="12" id="KW-0472">Membrane</keyword>
<evidence type="ECO:0000256" key="16">
    <source>
        <dbReference type="SAM" id="MobiDB-lite"/>
    </source>
</evidence>
<dbReference type="AlphaFoldDB" id="A0A8J4D482"/>
<evidence type="ECO:0000256" key="2">
    <source>
        <dbReference type="ARBA" id="ARBA00004367"/>
    </source>
</evidence>
<dbReference type="GO" id="GO:0015035">
    <property type="term" value="F:protein-disulfide reductase activity"/>
    <property type="evidence" value="ECO:0007669"/>
    <property type="project" value="InterPro"/>
</dbReference>
<keyword evidence="7 17" id="KW-0732">Signal</keyword>
<evidence type="ECO:0000256" key="9">
    <source>
        <dbReference type="ARBA" id="ARBA00022827"/>
    </source>
</evidence>
<evidence type="ECO:0000256" key="12">
    <source>
        <dbReference type="ARBA" id="ARBA00023136"/>
    </source>
</evidence>
<keyword evidence="6" id="KW-0285">Flavoprotein</keyword>
<dbReference type="GO" id="GO:0005789">
    <property type="term" value="C:endoplasmic reticulum membrane"/>
    <property type="evidence" value="ECO:0007669"/>
    <property type="project" value="UniProtKB-SubCell"/>
</dbReference>
<comment type="subunit">
    <text evidence="4">May function both as a monomer and a homodimer.</text>
</comment>
<evidence type="ECO:0000256" key="13">
    <source>
        <dbReference type="ARBA" id="ARBA00023157"/>
    </source>
</evidence>
<evidence type="ECO:0000256" key="1">
    <source>
        <dbReference type="ARBA" id="ARBA00001974"/>
    </source>
</evidence>
<reference evidence="18" key="1">
    <citation type="journal article" date="2021" name="Proc. Natl. Acad. Sci. U.S.A.">
        <title>Three genomes in the algal genus Volvox reveal the fate of a haploid sex-determining region after a transition to homothallism.</title>
        <authorList>
            <person name="Yamamoto K."/>
            <person name="Hamaji T."/>
            <person name="Kawai-Toyooka H."/>
            <person name="Matsuzaki R."/>
            <person name="Takahashi F."/>
            <person name="Nishimura Y."/>
            <person name="Kawachi M."/>
            <person name="Noguchi H."/>
            <person name="Minakuchi Y."/>
            <person name="Umen J.G."/>
            <person name="Toyoda A."/>
            <person name="Nozaki H."/>
        </authorList>
    </citation>
    <scope>NUCLEOTIDE SEQUENCE</scope>
    <source>
        <strain evidence="18">NIES-3785</strain>
    </source>
</reference>
<evidence type="ECO:0000313" key="18">
    <source>
        <dbReference type="EMBL" id="GIL94683.1"/>
    </source>
</evidence>
<keyword evidence="8" id="KW-0256">Endoplasmic reticulum</keyword>
<keyword evidence="13" id="KW-1015">Disulfide bond</keyword>
<evidence type="ECO:0000256" key="7">
    <source>
        <dbReference type="ARBA" id="ARBA00022729"/>
    </source>
</evidence>
<dbReference type="GO" id="GO:0034975">
    <property type="term" value="P:protein folding in endoplasmic reticulum"/>
    <property type="evidence" value="ECO:0007669"/>
    <property type="project" value="InterPro"/>
</dbReference>
<feature type="signal peptide" evidence="17">
    <location>
        <begin position="1"/>
        <end position="27"/>
    </location>
</feature>
<organism evidence="18 19">
    <name type="scientific">Volvox reticuliferus</name>
    <dbReference type="NCBI Taxonomy" id="1737510"/>
    <lineage>
        <taxon>Eukaryota</taxon>
        <taxon>Viridiplantae</taxon>
        <taxon>Chlorophyta</taxon>
        <taxon>core chlorophytes</taxon>
        <taxon>Chlorophyceae</taxon>
        <taxon>CS clade</taxon>
        <taxon>Chlamydomonadales</taxon>
        <taxon>Volvocaceae</taxon>
        <taxon>Volvox</taxon>
    </lineage>
</organism>
<evidence type="ECO:0000256" key="14">
    <source>
        <dbReference type="ARBA" id="ARBA00023180"/>
    </source>
</evidence>
<evidence type="ECO:0000256" key="5">
    <source>
        <dbReference type="ARBA" id="ARBA00022448"/>
    </source>
</evidence>
<dbReference type="PANTHER" id="PTHR12613:SF0">
    <property type="entry name" value="ERO1-LIKE PROTEIN"/>
    <property type="match status" value="1"/>
</dbReference>
<dbReference type="InterPro" id="IPR037192">
    <property type="entry name" value="ERO1-like_sf"/>
</dbReference>
<comment type="cofactor">
    <cofactor evidence="1">
        <name>FAD</name>
        <dbReference type="ChEBI" id="CHEBI:57692"/>
    </cofactor>
</comment>
<dbReference type="GO" id="GO:0016972">
    <property type="term" value="F:thiol oxidase activity"/>
    <property type="evidence" value="ECO:0007669"/>
    <property type="project" value="InterPro"/>
</dbReference>
<accession>A0A8J4D482</accession>